<protein>
    <recommendedName>
        <fullName evidence="4">Cellulase</fullName>
    </recommendedName>
</protein>
<gene>
    <name evidence="2" type="ORF">PCOR1329_LOCUS3207</name>
</gene>
<name>A0ABN9PME5_9DINO</name>
<dbReference type="EMBL" id="CAUYUJ010000817">
    <property type="protein sequence ID" value="CAK0792707.1"/>
    <property type="molecule type" value="Genomic_DNA"/>
</dbReference>
<sequence>VSDCRILKPRFEHGVRNRSINDGALEMFEEPGLDGFPKGPRVTLGTAATLRSQGLAWQTQCNLPNLVGAELLVRRKSVLEEARSSSPSDPDYSALDIMMGWAETQGMGSMPDALMSCTANRLKDKAAISKEKRKAIYELRLGGKYGPGKDQKDPDTRLQRGFDRKRAVLSRASDCVEALNCCMADASRLALSRDNSRRLDKFGEFGQIQGLSLANLKLCDDALCDFADLPFPGGEQAGAGAKEVLALALALSCYLGLSERITIVENDFFEPAANVGGPTKVGQFDDALPLDSCDFLDLGALLARRGSGGLASQFQPDAAASPLSAVGLGSLNLEMHQPFGFPESAVASPQTRGPAVLLYPEDLGGIDPDTIYQGLPSGRPLTLLAAGYSSTVKARAGEYWGDAVVDGAVDTGNNAWAALAFAHYAAAAGARSRPEAGCYAAVGRDILEALARAAMCSDALGGYLGRLPPYEDNYRSTEHNIDMAALAQALGDTAVAAHAERFVQQMHARNPGYPQAYSMGTGKELRCDSSQPMSAPVATDVQFWSLLAGADPEGVHAAGAVEFALRRPGPQLPPLPEGARDAPGSPEEAARIAATQGLWESDEDSIWAGDVAPPRLNGTRFTTWGHGIEWEETASACMAMVKHRQQLGGEADPRLALRIDEARNSLCYLLAMYKGIPATVLGGNMEAWKRNDHRSVYPGGSDTGIKWTYLRYLHVAATAWTGLLLLYQADGSSPVLEDANPLGVPADGVPRGQADLSCLPPRPRPRRDAPSPSSSRRPKGPRDGDADGVRSCRPPASGAGVIWRLPVLPLIAGLCTQPDA</sequence>
<feature type="region of interest" description="Disordered" evidence="1">
    <location>
        <begin position="738"/>
        <end position="793"/>
    </location>
</feature>
<keyword evidence="3" id="KW-1185">Reference proteome</keyword>
<feature type="compositionally biased region" description="Basic and acidic residues" evidence="1">
    <location>
        <begin position="780"/>
        <end position="790"/>
    </location>
</feature>
<evidence type="ECO:0008006" key="4">
    <source>
        <dbReference type="Google" id="ProtNLM"/>
    </source>
</evidence>
<feature type="non-terminal residue" evidence="2">
    <location>
        <position position="1"/>
    </location>
</feature>
<proteinExistence type="predicted"/>
<evidence type="ECO:0000256" key="1">
    <source>
        <dbReference type="SAM" id="MobiDB-lite"/>
    </source>
</evidence>
<organism evidence="2 3">
    <name type="scientific">Prorocentrum cordatum</name>
    <dbReference type="NCBI Taxonomy" id="2364126"/>
    <lineage>
        <taxon>Eukaryota</taxon>
        <taxon>Sar</taxon>
        <taxon>Alveolata</taxon>
        <taxon>Dinophyceae</taxon>
        <taxon>Prorocentrales</taxon>
        <taxon>Prorocentraceae</taxon>
        <taxon>Prorocentrum</taxon>
    </lineage>
</organism>
<reference evidence="2" key="1">
    <citation type="submission" date="2023-10" db="EMBL/GenBank/DDBJ databases">
        <authorList>
            <person name="Chen Y."/>
            <person name="Shah S."/>
            <person name="Dougan E. K."/>
            <person name="Thang M."/>
            <person name="Chan C."/>
        </authorList>
    </citation>
    <scope>NUCLEOTIDE SEQUENCE [LARGE SCALE GENOMIC DNA]</scope>
</reference>
<dbReference type="Proteomes" id="UP001189429">
    <property type="component" value="Unassembled WGS sequence"/>
</dbReference>
<evidence type="ECO:0000313" key="3">
    <source>
        <dbReference type="Proteomes" id="UP001189429"/>
    </source>
</evidence>
<evidence type="ECO:0000313" key="2">
    <source>
        <dbReference type="EMBL" id="CAK0792707.1"/>
    </source>
</evidence>
<comment type="caution">
    <text evidence="2">The sequence shown here is derived from an EMBL/GenBank/DDBJ whole genome shotgun (WGS) entry which is preliminary data.</text>
</comment>
<accession>A0ABN9PME5</accession>